<evidence type="ECO:0000256" key="2">
    <source>
        <dbReference type="SAM" id="Phobius"/>
    </source>
</evidence>
<evidence type="ECO:0000256" key="1">
    <source>
        <dbReference type="SAM" id="MobiDB-lite"/>
    </source>
</evidence>
<dbReference type="EMBL" id="HBHW01041485">
    <property type="protein sequence ID" value="CAE0063868.1"/>
    <property type="molecule type" value="Transcribed_RNA"/>
</dbReference>
<dbReference type="EMBL" id="HBHW01041477">
    <property type="protein sequence ID" value="CAE0063861.1"/>
    <property type="molecule type" value="Transcribed_RNA"/>
</dbReference>
<feature type="transmembrane region" description="Helical" evidence="2">
    <location>
        <begin position="107"/>
        <end position="127"/>
    </location>
</feature>
<name>A0A7S3ENN7_9RHOD</name>
<feature type="region of interest" description="Disordered" evidence="1">
    <location>
        <begin position="1"/>
        <end position="49"/>
    </location>
</feature>
<keyword evidence="2" id="KW-1133">Transmembrane helix</keyword>
<sequence>MSGSEDKAPAEFSVGETSASSDSIRRRHASSVPRGSEGGIVREPSSKEARTLYELRHERDTPSASISKKAKTEHEKFVLNEKLTSLPEDGLLDVLLDKILRMTPRKLLQILYLIIFAMMLSAMSTTYKIMTNLPCHSGFLSPEDSNAWKTMPNIVRFDPYAASKEKSEECLTVYLENTAVGLQSDMKHFHKDNVEISNVIFTSPVNLNLYKLKHSTVSNITYQSALSAKVFEFKEGVIHMWKAEEEGRLDRMVVLKSILMKLSLLKPQSVESGTIAGSLIGLAKFSDIVVVNKMKLIDNVMREMMFSGRVSLSKLTLVKNFIKTARLLMEARVEDVMSITTTFKDVVIGGALSITKAQMSKTTVEDMIVKGVLSLKGVHSDRGFFTDLFITHDLAAEKLSFGRSVLQKVRRTTIMQELF</sequence>
<keyword evidence="2" id="KW-0812">Transmembrane</keyword>
<accession>A0A7S3ENN7</accession>
<evidence type="ECO:0000313" key="3">
    <source>
        <dbReference type="EMBL" id="CAE0063861.1"/>
    </source>
</evidence>
<reference evidence="4" key="1">
    <citation type="submission" date="2021-01" db="EMBL/GenBank/DDBJ databases">
        <authorList>
            <person name="Corre E."/>
            <person name="Pelletier E."/>
            <person name="Niang G."/>
            <person name="Scheremetjew M."/>
            <person name="Finn R."/>
            <person name="Kale V."/>
            <person name="Holt S."/>
            <person name="Cochrane G."/>
            <person name="Meng A."/>
            <person name="Brown T."/>
            <person name="Cohen L."/>
        </authorList>
    </citation>
    <scope>NUCLEOTIDE SEQUENCE</scope>
    <source>
        <strain evidence="4">CCMP 769</strain>
    </source>
</reference>
<keyword evidence="2" id="KW-0472">Membrane</keyword>
<gene>
    <name evidence="3" type="ORF">RMAR00112_LOCUS31933</name>
    <name evidence="4" type="ORF">RMAR00112_LOCUS31940</name>
</gene>
<evidence type="ECO:0000313" key="4">
    <source>
        <dbReference type="EMBL" id="CAE0063868.1"/>
    </source>
</evidence>
<proteinExistence type="predicted"/>
<organism evidence="4">
    <name type="scientific">Rhodosorus marinus</name>
    <dbReference type="NCBI Taxonomy" id="101924"/>
    <lineage>
        <taxon>Eukaryota</taxon>
        <taxon>Rhodophyta</taxon>
        <taxon>Stylonematophyceae</taxon>
        <taxon>Stylonematales</taxon>
        <taxon>Stylonemataceae</taxon>
        <taxon>Rhodosorus</taxon>
    </lineage>
</organism>
<protein>
    <submittedName>
        <fullName evidence="4">Uncharacterized protein</fullName>
    </submittedName>
</protein>
<dbReference type="AlphaFoldDB" id="A0A7S3ENN7"/>